<gene>
    <name evidence="2" type="ORF">ACFQ14_09615</name>
</gene>
<dbReference type="Proteomes" id="UP001597101">
    <property type="component" value="Unassembled WGS sequence"/>
</dbReference>
<dbReference type="EMBL" id="JBHTJV010000009">
    <property type="protein sequence ID" value="MFD0916663.1"/>
    <property type="molecule type" value="Genomic_DNA"/>
</dbReference>
<keyword evidence="1" id="KW-0732">Signal</keyword>
<proteinExistence type="predicted"/>
<evidence type="ECO:0000313" key="2">
    <source>
        <dbReference type="EMBL" id="MFD0916663.1"/>
    </source>
</evidence>
<evidence type="ECO:0000313" key="3">
    <source>
        <dbReference type="Proteomes" id="UP001597101"/>
    </source>
</evidence>
<evidence type="ECO:0000256" key="1">
    <source>
        <dbReference type="SAM" id="SignalP"/>
    </source>
</evidence>
<comment type="caution">
    <text evidence="2">The sequence shown here is derived from an EMBL/GenBank/DDBJ whole genome shotgun (WGS) entry which is preliminary data.</text>
</comment>
<dbReference type="RefSeq" id="WP_377212520.1">
    <property type="nucleotide sequence ID" value="NZ_JBHTJV010000009.1"/>
</dbReference>
<accession>A0ABW3FFZ5</accession>
<feature type="signal peptide" evidence="1">
    <location>
        <begin position="1"/>
        <end position="20"/>
    </location>
</feature>
<feature type="chain" id="PRO_5047186924" evidence="1">
    <location>
        <begin position="21"/>
        <end position="166"/>
    </location>
</feature>
<sequence length="166" mass="17803">MMRGAFFAAFFACAGVSAQAAECLQGDAIYEDADKAYALAFSGTGDEGRGMASNRFTLGLKDGKKLLEGSVLWSNGISRPVGVMTYQCPGGDIIAEELDACKIWEGVVYAVYPDGEVDLIPPDTDPAANALLLPDLGRSLRYSKPWTDENLAVVPWDKFSYIGCSQ</sequence>
<organism evidence="2 3">
    <name type="scientific">Pseudahrensia aquimaris</name>
    <dbReference type="NCBI Taxonomy" id="744461"/>
    <lineage>
        <taxon>Bacteria</taxon>
        <taxon>Pseudomonadati</taxon>
        <taxon>Pseudomonadota</taxon>
        <taxon>Alphaproteobacteria</taxon>
        <taxon>Hyphomicrobiales</taxon>
        <taxon>Ahrensiaceae</taxon>
        <taxon>Pseudahrensia</taxon>
    </lineage>
</organism>
<keyword evidence="3" id="KW-1185">Reference proteome</keyword>
<name>A0ABW3FFZ5_9HYPH</name>
<reference evidence="3" key="1">
    <citation type="journal article" date="2019" name="Int. J. Syst. Evol. Microbiol.">
        <title>The Global Catalogue of Microorganisms (GCM) 10K type strain sequencing project: providing services to taxonomists for standard genome sequencing and annotation.</title>
        <authorList>
            <consortium name="The Broad Institute Genomics Platform"/>
            <consortium name="The Broad Institute Genome Sequencing Center for Infectious Disease"/>
            <person name="Wu L."/>
            <person name="Ma J."/>
        </authorList>
    </citation>
    <scope>NUCLEOTIDE SEQUENCE [LARGE SCALE GENOMIC DNA]</scope>
    <source>
        <strain evidence="3">CCUG 60023</strain>
    </source>
</reference>
<protein>
    <submittedName>
        <fullName evidence="2">Uncharacterized protein</fullName>
    </submittedName>
</protein>